<keyword evidence="1" id="KW-0732">Signal</keyword>
<evidence type="ECO:0000256" key="1">
    <source>
        <dbReference type="SAM" id="SignalP"/>
    </source>
</evidence>
<dbReference type="Proteomes" id="UP000824540">
    <property type="component" value="Unassembled WGS sequence"/>
</dbReference>
<evidence type="ECO:0000313" key="2">
    <source>
        <dbReference type="EMBL" id="KAG9348532.1"/>
    </source>
</evidence>
<dbReference type="InterPro" id="IPR039329">
    <property type="entry name" value="SIAE"/>
</dbReference>
<sequence>MFRLLLLLILSVVAPWNAHALDVFRFASYYGDHMVLQKAPERAVLWGFGVDGSKVIFSLEGEQQNKRGVAYVQNGTWRVTLDPVEAGGPYNVTAFQLGPAEAKITLTDVLFGDVWLCGGQSNMAYTLSQLFNASEEQELAPKFPHVRVFMVALEVSDAELIDLPRIEVPWSVPSAEILGGPEFTHFSAVCWLFGRYLYKTLRYPVGLVESCWGGTPVEAWSSSRALQKCGLEDAEDQRRARAAHLLQLLCGAQLVDSRLKN</sequence>
<feature type="signal peptide" evidence="1">
    <location>
        <begin position="1"/>
        <end position="20"/>
    </location>
</feature>
<feature type="non-terminal residue" evidence="2">
    <location>
        <position position="1"/>
    </location>
</feature>
<evidence type="ECO:0008006" key="4">
    <source>
        <dbReference type="Google" id="ProtNLM"/>
    </source>
</evidence>
<dbReference type="PANTHER" id="PTHR22901:SF0">
    <property type="entry name" value="SIALATE O-ACETYLESTERASE"/>
    <property type="match status" value="1"/>
</dbReference>
<accession>A0A8T2PFW5</accession>
<feature type="chain" id="PRO_5035948828" description="Sialate O-acetylesterase" evidence="1">
    <location>
        <begin position="21"/>
        <end position="261"/>
    </location>
</feature>
<comment type="caution">
    <text evidence="2">The sequence shown here is derived from an EMBL/GenBank/DDBJ whole genome shotgun (WGS) entry which is preliminary data.</text>
</comment>
<dbReference type="SUPFAM" id="SSF52266">
    <property type="entry name" value="SGNH hydrolase"/>
    <property type="match status" value="1"/>
</dbReference>
<dbReference type="AlphaFoldDB" id="A0A8T2PFW5"/>
<dbReference type="InterPro" id="IPR036514">
    <property type="entry name" value="SGNH_hydro_sf"/>
</dbReference>
<dbReference type="EMBL" id="JAFBMS010000011">
    <property type="protein sequence ID" value="KAG9348532.1"/>
    <property type="molecule type" value="Genomic_DNA"/>
</dbReference>
<gene>
    <name evidence="2" type="ORF">JZ751_002268</name>
</gene>
<dbReference type="OrthoDB" id="42638at2759"/>
<dbReference type="GO" id="GO:0005975">
    <property type="term" value="P:carbohydrate metabolic process"/>
    <property type="evidence" value="ECO:0007669"/>
    <property type="project" value="TreeGrafter"/>
</dbReference>
<evidence type="ECO:0000313" key="3">
    <source>
        <dbReference type="Proteomes" id="UP000824540"/>
    </source>
</evidence>
<keyword evidence="3" id="KW-1185">Reference proteome</keyword>
<reference evidence="2" key="1">
    <citation type="thesis" date="2021" institute="BYU ScholarsArchive" country="Provo, UT, USA">
        <title>Applications of and Algorithms for Genome Assembly and Genomic Analyses with an Emphasis on Marine Teleosts.</title>
        <authorList>
            <person name="Pickett B.D."/>
        </authorList>
    </citation>
    <scope>NUCLEOTIDE SEQUENCE</scope>
    <source>
        <strain evidence="2">HI-2016</strain>
    </source>
</reference>
<dbReference type="Gene3D" id="3.40.50.1110">
    <property type="entry name" value="SGNH hydrolase"/>
    <property type="match status" value="1"/>
</dbReference>
<proteinExistence type="predicted"/>
<protein>
    <recommendedName>
        <fullName evidence="4">Sialate O-acetylesterase</fullName>
    </recommendedName>
</protein>
<dbReference type="GO" id="GO:0001681">
    <property type="term" value="F:sialate O-acetylesterase activity"/>
    <property type="evidence" value="ECO:0007669"/>
    <property type="project" value="InterPro"/>
</dbReference>
<dbReference type="PANTHER" id="PTHR22901">
    <property type="entry name" value="SIALATE O-ACETYLESTERASE"/>
    <property type="match status" value="1"/>
</dbReference>
<name>A0A8T2PFW5_9TELE</name>
<organism evidence="2 3">
    <name type="scientific">Albula glossodonta</name>
    <name type="common">roundjaw bonefish</name>
    <dbReference type="NCBI Taxonomy" id="121402"/>
    <lineage>
        <taxon>Eukaryota</taxon>
        <taxon>Metazoa</taxon>
        <taxon>Chordata</taxon>
        <taxon>Craniata</taxon>
        <taxon>Vertebrata</taxon>
        <taxon>Euteleostomi</taxon>
        <taxon>Actinopterygii</taxon>
        <taxon>Neopterygii</taxon>
        <taxon>Teleostei</taxon>
        <taxon>Albuliformes</taxon>
        <taxon>Albulidae</taxon>
        <taxon>Albula</taxon>
    </lineage>
</organism>